<accession>A0A067CYF7</accession>
<dbReference type="KEGG" id="spar:SPRG_03757"/>
<dbReference type="EMBL" id="KK583197">
    <property type="protein sequence ID" value="KDO31837.1"/>
    <property type="molecule type" value="Genomic_DNA"/>
</dbReference>
<evidence type="ECO:0000313" key="3">
    <source>
        <dbReference type="Proteomes" id="UP000030745"/>
    </source>
</evidence>
<gene>
    <name evidence="2" type="ORF">SPRG_03757</name>
</gene>
<dbReference type="Proteomes" id="UP000030745">
    <property type="component" value="Unassembled WGS sequence"/>
</dbReference>
<protein>
    <submittedName>
        <fullName evidence="2">Uncharacterized protein</fullName>
    </submittedName>
</protein>
<evidence type="ECO:0000256" key="1">
    <source>
        <dbReference type="SAM" id="MobiDB-lite"/>
    </source>
</evidence>
<dbReference type="GeneID" id="24126240"/>
<dbReference type="RefSeq" id="XP_012197716.1">
    <property type="nucleotide sequence ID" value="XM_012342326.1"/>
</dbReference>
<name>A0A067CYF7_SAPPC</name>
<feature type="compositionally biased region" description="Polar residues" evidence="1">
    <location>
        <begin position="297"/>
        <end position="314"/>
    </location>
</feature>
<feature type="region of interest" description="Disordered" evidence="1">
    <location>
        <begin position="297"/>
        <end position="319"/>
    </location>
</feature>
<evidence type="ECO:0000313" key="2">
    <source>
        <dbReference type="EMBL" id="KDO31837.1"/>
    </source>
</evidence>
<keyword evidence="3" id="KW-1185">Reference proteome</keyword>
<dbReference type="OrthoDB" id="10280817at2759"/>
<dbReference type="VEuPathDB" id="FungiDB:SPRG_03757"/>
<dbReference type="AlphaFoldDB" id="A0A067CYF7"/>
<organism evidence="2 3">
    <name type="scientific">Saprolegnia parasitica (strain CBS 223.65)</name>
    <dbReference type="NCBI Taxonomy" id="695850"/>
    <lineage>
        <taxon>Eukaryota</taxon>
        <taxon>Sar</taxon>
        <taxon>Stramenopiles</taxon>
        <taxon>Oomycota</taxon>
        <taxon>Saprolegniomycetes</taxon>
        <taxon>Saprolegniales</taxon>
        <taxon>Saprolegniaceae</taxon>
        <taxon>Saprolegnia</taxon>
    </lineage>
</organism>
<dbReference type="OMA" id="RDEGCRI"/>
<proteinExistence type="predicted"/>
<sequence length="493" mass="56472">MATRSAYDDGPPERDNLRIERDVMSMLPFFEYLVDLPDVSRSVHYRPDFVDLLDEYAASRQTSPQFANWWSWLSDRDEGCRILLHRMHEMGLLDGDGSPSQPFKWNFSAIHRAIQMRGKGLVLSAPLRYNDAINYDVVMYTKYAFSSLTKRQPYYVSKIESELRFRLPNYVDADAYIAALLQQMERHPEIELVSDHQGQMIFRLRSNGYVKPPLPFQAAAANYINEALDVLQRDDMYPITHILEMVRNSRLEGCAQDAYIARVLDRFRRDGRFQFVDGPTFERSYFTFARRQGFETPTASLLPTPGPTTKTSDSGLRDRLPKGPLAVPKAIDGFTALALELLQYVPMFAVSFLFEETKSCVPLQWTHDRYIHQVVQGMKQNPQLHFEVDEKGRAYFCKASAAPRPALLEPPPKKIKRSVPTVSATMAWTEPRLVLFPTDVTPRPMHLETDESQLQARRKALVEAGTPPNDGVEDGVRKQRVVPPRIPLDLANE</sequence>
<reference evidence="2 3" key="1">
    <citation type="journal article" date="2013" name="PLoS Genet.">
        <title>Distinctive expansion of potential virulence genes in the genome of the oomycete fish pathogen Saprolegnia parasitica.</title>
        <authorList>
            <person name="Jiang R.H."/>
            <person name="de Bruijn I."/>
            <person name="Haas B.J."/>
            <person name="Belmonte R."/>
            <person name="Lobach L."/>
            <person name="Christie J."/>
            <person name="van den Ackerveken G."/>
            <person name="Bottin A."/>
            <person name="Bulone V."/>
            <person name="Diaz-Moreno S.M."/>
            <person name="Dumas B."/>
            <person name="Fan L."/>
            <person name="Gaulin E."/>
            <person name="Govers F."/>
            <person name="Grenville-Briggs L.J."/>
            <person name="Horner N.R."/>
            <person name="Levin J.Z."/>
            <person name="Mammella M."/>
            <person name="Meijer H.J."/>
            <person name="Morris P."/>
            <person name="Nusbaum C."/>
            <person name="Oome S."/>
            <person name="Phillips A.J."/>
            <person name="van Rooyen D."/>
            <person name="Rzeszutek E."/>
            <person name="Saraiva M."/>
            <person name="Secombes C.J."/>
            <person name="Seidl M.F."/>
            <person name="Snel B."/>
            <person name="Stassen J.H."/>
            <person name="Sykes S."/>
            <person name="Tripathy S."/>
            <person name="van den Berg H."/>
            <person name="Vega-Arreguin J.C."/>
            <person name="Wawra S."/>
            <person name="Young S.K."/>
            <person name="Zeng Q."/>
            <person name="Dieguez-Uribeondo J."/>
            <person name="Russ C."/>
            <person name="Tyler B.M."/>
            <person name="van West P."/>
        </authorList>
    </citation>
    <scope>NUCLEOTIDE SEQUENCE [LARGE SCALE GENOMIC DNA]</scope>
    <source>
        <strain evidence="2 3">CBS 223.65</strain>
    </source>
</reference>